<sequence length="221" mass="23078">MNGWRTALAAAAALLALPSAGRSGELRGVVEYGGPVPRLAPIPVTKDHGTCGESQPDESLVTAGGRLANVVVQVKGAPGSPARLVLGQDRCRYRPHVLAAPVGSTLAFANGDPVLHNVHGYRVKATAFNLAMPQQGQQSAPRKLDRPGPVRVRCDVHGWMGAWVVATEGPAAVSASDGTFAIAGLPPGNWTVTAWHETLGERTLEVKVPAEGTVTASFRFE</sequence>
<evidence type="ECO:0000313" key="1">
    <source>
        <dbReference type="EMBL" id="BDG08465.1"/>
    </source>
</evidence>
<organism evidence="1 2">
    <name type="scientific">Anaeromyxobacter paludicola</name>
    <dbReference type="NCBI Taxonomy" id="2918171"/>
    <lineage>
        <taxon>Bacteria</taxon>
        <taxon>Pseudomonadati</taxon>
        <taxon>Myxococcota</taxon>
        <taxon>Myxococcia</taxon>
        <taxon>Myxococcales</taxon>
        <taxon>Cystobacterineae</taxon>
        <taxon>Anaeromyxobacteraceae</taxon>
        <taxon>Anaeromyxobacter</taxon>
    </lineage>
</organism>
<dbReference type="Gene3D" id="2.60.40.420">
    <property type="entry name" value="Cupredoxins - blue copper proteins"/>
    <property type="match status" value="1"/>
</dbReference>
<accession>A0ABN6N5L2</accession>
<evidence type="ECO:0000313" key="2">
    <source>
        <dbReference type="Proteomes" id="UP001162734"/>
    </source>
</evidence>
<dbReference type="EMBL" id="AP025592">
    <property type="protein sequence ID" value="BDG08465.1"/>
    <property type="molecule type" value="Genomic_DNA"/>
</dbReference>
<evidence type="ECO:0008006" key="3">
    <source>
        <dbReference type="Google" id="ProtNLM"/>
    </source>
</evidence>
<dbReference type="RefSeq" id="WP_263009639.1">
    <property type="nucleotide sequence ID" value="NZ_AP025592.1"/>
</dbReference>
<keyword evidence="2" id="KW-1185">Reference proteome</keyword>
<dbReference type="Proteomes" id="UP001162734">
    <property type="component" value="Chromosome"/>
</dbReference>
<dbReference type="SUPFAM" id="SSF49452">
    <property type="entry name" value="Starch-binding domain-like"/>
    <property type="match status" value="1"/>
</dbReference>
<dbReference type="InterPro" id="IPR013784">
    <property type="entry name" value="Carb-bd-like_fold"/>
</dbReference>
<dbReference type="SUPFAM" id="SSF49503">
    <property type="entry name" value="Cupredoxins"/>
    <property type="match status" value="1"/>
</dbReference>
<gene>
    <name evidence="1" type="ORF">AMPC_15780</name>
</gene>
<proteinExistence type="predicted"/>
<name>A0ABN6N5L2_9BACT</name>
<protein>
    <recommendedName>
        <fullName evidence="3">TonB-dependent receptor</fullName>
    </recommendedName>
</protein>
<dbReference type="InterPro" id="IPR008972">
    <property type="entry name" value="Cupredoxin"/>
</dbReference>
<reference evidence="2" key="1">
    <citation type="journal article" date="2022" name="Int. J. Syst. Evol. Microbiol.">
        <title>Anaeromyxobacter oryzae sp. nov., Anaeromyxobacter diazotrophicus sp. nov. and Anaeromyxobacter paludicola sp. nov., isolated from paddy soils.</title>
        <authorList>
            <person name="Itoh H."/>
            <person name="Xu Z."/>
            <person name="Mise K."/>
            <person name="Masuda Y."/>
            <person name="Ushijima N."/>
            <person name="Hayakawa C."/>
            <person name="Shiratori Y."/>
            <person name="Senoo K."/>
        </authorList>
    </citation>
    <scope>NUCLEOTIDE SEQUENCE [LARGE SCALE GENOMIC DNA]</scope>
    <source>
        <strain evidence="2">Red630</strain>
    </source>
</reference>